<evidence type="ECO:0000313" key="1">
    <source>
        <dbReference type="EMBL" id="NPE25726.1"/>
    </source>
</evidence>
<reference evidence="1 2" key="1">
    <citation type="submission" date="2020-05" db="EMBL/GenBank/DDBJ databases">
        <title>Distinct polysaccharide utilization as determinants for interspecies competition between intestinal Prevotella spp.</title>
        <authorList>
            <person name="Galvez E.J.C."/>
            <person name="Iljazovic A."/>
            <person name="Strowig T."/>
        </authorList>
    </citation>
    <scope>NUCLEOTIDE SEQUENCE [LARGE SCALE GENOMIC DNA]</scope>
    <source>
        <strain evidence="1 2">PCHR</strain>
    </source>
</reference>
<name>A0ABX2B2I5_9BACT</name>
<dbReference type="Proteomes" id="UP000820977">
    <property type="component" value="Unassembled WGS sequence"/>
</dbReference>
<keyword evidence="2" id="KW-1185">Reference proteome</keyword>
<organism evidence="1 2">
    <name type="scientific">Xylanibacter caecicola</name>
    <dbReference type="NCBI Taxonomy" id="2736294"/>
    <lineage>
        <taxon>Bacteria</taxon>
        <taxon>Pseudomonadati</taxon>
        <taxon>Bacteroidota</taxon>
        <taxon>Bacteroidia</taxon>
        <taxon>Bacteroidales</taxon>
        <taxon>Prevotellaceae</taxon>
        <taxon>Xylanibacter</taxon>
    </lineage>
</organism>
<comment type="caution">
    <text evidence="1">The sequence shown here is derived from an EMBL/GenBank/DDBJ whole genome shotgun (WGS) entry which is preliminary data.</text>
</comment>
<proteinExistence type="predicted"/>
<protein>
    <recommendedName>
        <fullName evidence="3">Nucleotidyltransferase family protein</fullName>
    </recommendedName>
</protein>
<dbReference type="Pfam" id="PF14907">
    <property type="entry name" value="NTP_transf_5"/>
    <property type="match status" value="1"/>
</dbReference>
<dbReference type="EMBL" id="JABKKJ010000016">
    <property type="protein sequence ID" value="NPE25726.1"/>
    <property type="molecule type" value="Genomic_DNA"/>
</dbReference>
<gene>
    <name evidence="1" type="ORF">HPS54_09410</name>
</gene>
<dbReference type="RefSeq" id="WP_172345192.1">
    <property type="nucleotide sequence ID" value="NZ_CATJFF010000028.1"/>
</dbReference>
<dbReference type="InterPro" id="IPR039498">
    <property type="entry name" value="NTP_transf_5"/>
</dbReference>
<sequence length="359" mass="42506">MRDKFFCLIRFSVDDTVDIPAGIKPADWRILHRMAVEQALVGVLFRGIKKLPDDMLPDRELVLRWYAESESIARQNKKVNEAAVAVSDMFMKDGFRSCILKGLGNAILYPDPYMRTPGDIDIWLEGSDMEIIDYLHSRKVKGKCYYHHAEVPDFRGIPVEVHYRPSFQFNMFHNMRIQRFFRKTADIQFSNRVELPEGAGQVYVPTPFFNLIFQMSHIANHFFHEGIGLRQLMDYFFLLRQNISADDRAEFARLFKRFGMYNFASAVMYVLQEVFGLKENLLIVPADARRGRLLLNEILAAGNFGHYDCRVWHNANSGQFRKNIQRLYRNMRFMLYYPSECLCEPFFRLYHFFWRMRMD</sequence>
<evidence type="ECO:0000313" key="2">
    <source>
        <dbReference type="Proteomes" id="UP000820977"/>
    </source>
</evidence>
<accession>A0ABX2B2I5</accession>
<evidence type="ECO:0008006" key="3">
    <source>
        <dbReference type="Google" id="ProtNLM"/>
    </source>
</evidence>